<accession>A0A453S3W2</accession>
<reference evidence="1" key="5">
    <citation type="journal article" date="2021" name="G3 (Bethesda)">
        <title>Aegilops tauschii genome assembly Aet v5.0 features greater sequence contiguity and improved annotation.</title>
        <authorList>
            <person name="Wang L."/>
            <person name="Zhu T."/>
            <person name="Rodriguez J.C."/>
            <person name="Deal K.R."/>
            <person name="Dubcovsky J."/>
            <person name="McGuire P.E."/>
            <person name="Lux T."/>
            <person name="Spannagl M."/>
            <person name="Mayer K.F.X."/>
            <person name="Baldrich P."/>
            <person name="Meyers B.C."/>
            <person name="Huo N."/>
            <person name="Gu Y.Q."/>
            <person name="Zhou H."/>
            <person name="Devos K.M."/>
            <person name="Bennetzen J.L."/>
            <person name="Unver T."/>
            <person name="Budak H."/>
            <person name="Gulick P.J."/>
            <person name="Galiba G."/>
            <person name="Kalapos B."/>
            <person name="Nelson D.R."/>
            <person name="Li P."/>
            <person name="You F.M."/>
            <person name="Luo M.C."/>
            <person name="Dvorak J."/>
        </authorList>
    </citation>
    <scope>NUCLEOTIDE SEQUENCE [LARGE SCALE GENOMIC DNA]</scope>
    <source>
        <strain evidence="1">cv. AL8/78</strain>
    </source>
</reference>
<evidence type="ECO:0000313" key="1">
    <source>
        <dbReference type="EnsemblPlants" id="AET7Gv20807000.41"/>
    </source>
</evidence>
<sequence>MFHKIFMPLFLHKVMNYFFRTLMILCSRGNNYMLCLGSTISAEGSDKQVLC</sequence>
<reference evidence="2" key="1">
    <citation type="journal article" date="2014" name="Science">
        <title>Ancient hybridizations among the ancestral genomes of bread wheat.</title>
        <authorList>
            <consortium name="International Wheat Genome Sequencing Consortium,"/>
            <person name="Marcussen T."/>
            <person name="Sandve S.R."/>
            <person name="Heier L."/>
            <person name="Spannagl M."/>
            <person name="Pfeifer M."/>
            <person name="Jakobsen K.S."/>
            <person name="Wulff B.B."/>
            <person name="Steuernagel B."/>
            <person name="Mayer K.F."/>
            <person name="Olsen O.A."/>
        </authorList>
    </citation>
    <scope>NUCLEOTIDE SEQUENCE [LARGE SCALE GENOMIC DNA]</scope>
    <source>
        <strain evidence="2">cv. AL8/78</strain>
    </source>
</reference>
<evidence type="ECO:0000313" key="2">
    <source>
        <dbReference type="Proteomes" id="UP000015105"/>
    </source>
</evidence>
<keyword evidence="2" id="KW-1185">Reference proteome</keyword>
<name>A0A453S3W2_AEGTS</name>
<reference evidence="2" key="2">
    <citation type="journal article" date="2017" name="Nat. Plants">
        <title>The Aegilops tauschii genome reveals multiple impacts of transposons.</title>
        <authorList>
            <person name="Zhao G."/>
            <person name="Zou C."/>
            <person name="Li K."/>
            <person name="Wang K."/>
            <person name="Li T."/>
            <person name="Gao L."/>
            <person name="Zhang X."/>
            <person name="Wang H."/>
            <person name="Yang Z."/>
            <person name="Liu X."/>
            <person name="Jiang W."/>
            <person name="Mao L."/>
            <person name="Kong X."/>
            <person name="Jiao Y."/>
            <person name="Jia J."/>
        </authorList>
    </citation>
    <scope>NUCLEOTIDE SEQUENCE [LARGE SCALE GENOMIC DNA]</scope>
    <source>
        <strain evidence="2">cv. AL8/78</strain>
    </source>
</reference>
<reference evidence="1" key="3">
    <citation type="journal article" date="2017" name="Nature">
        <title>Genome sequence of the progenitor of the wheat D genome Aegilops tauschii.</title>
        <authorList>
            <person name="Luo M.C."/>
            <person name="Gu Y.Q."/>
            <person name="Puiu D."/>
            <person name="Wang H."/>
            <person name="Twardziok S.O."/>
            <person name="Deal K.R."/>
            <person name="Huo N."/>
            <person name="Zhu T."/>
            <person name="Wang L."/>
            <person name="Wang Y."/>
            <person name="McGuire P.E."/>
            <person name="Liu S."/>
            <person name="Long H."/>
            <person name="Ramasamy R.K."/>
            <person name="Rodriguez J.C."/>
            <person name="Van S.L."/>
            <person name="Yuan L."/>
            <person name="Wang Z."/>
            <person name="Xia Z."/>
            <person name="Xiao L."/>
            <person name="Anderson O.D."/>
            <person name="Ouyang S."/>
            <person name="Liang Y."/>
            <person name="Zimin A.V."/>
            <person name="Pertea G."/>
            <person name="Qi P."/>
            <person name="Bennetzen J.L."/>
            <person name="Dai X."/>
            <person name="Dawson M.W."/>
            <person name="Muller H.G."/>
            <person name="Kugler K."/>
            <person name="Rivarola-Duarte L."/>
            <person name="Spannagl M."/>
            <person name="Mayer K.F.X."/>
            <person name="Lu F.H."/>
            <person name="Bevan M.W."/>
            <person name="Leroy P."/>
            <person name="Li P."/>
            <person name="You F.M."/>
            <person name="Sun Q."/>
            <person name="Liu Z."/>
            <person name="Lyons E."/>
            <person name="Wicker T."/>
            <person name="Salzberg S.L."/>
            <person name="Devos K.M."/>
            <person name="Dvorak J."/>
        </authorList>
    </citation>
    <scope>NUCLEOTIDE SEQUENCE [LARGE SCALE GENOMIC DNA]</scope>
    <source>
        <strain evidence="1">cv. AL8/78</strain>
    </source>
</reference>
<dbReference type="AlphaFoldDB" id="A0A453S3W2"/>
<dbReference type="Proteomes" id="UP000015105">
    <property type="component" value="Chromosome 7D"/>
</dbReference>
<dbReference type="EnsemblPlants" id="AET7Gv20807000.41">
    <property type="protein sequence ID" value="AET7Gv20807000.41"/>
    <property type="gene ID" value="AET7Gv20807000"/>
</dbReference>
<proteinExistence type="predicted"/>
<dbReference type="Gramene" id="AET7Gv20807000.41">
    <property type="protein sequence ID" value="AET7Gv20807000.41"/>
    <property type="gene ID" value="AET7Gv20807000"/>
</dbReference>
<protein>
    <submittedName>
        <fullName evidence="1">Uncharacterized protein</fullName>
    </submittedName>
</protein>
<organism evidence="1 2">
    <name type="scientific">Aegilops tauschii subsp. strangulata</name>
    <name type="common">Goatgrass</name>
    <dbReference type="NCBI Taxonomy" id="200361"/>
    <lineage>
        <taxon>Eukaryota</taxon>
        <taxon>Viridiplantae</taxon>
        <taxon>Streptophyta</taxon>
        <taxon>Embryophyta</taxon>
        <taxon>Tracheophyta</taxon>
        <taxon>Spermatophyta</taxon>
        <taxon>Magnoliopsida</taxon>
        <taxon>Liliopsida</taxon>
        <taxon>Poales</taxon>
        <taxon>Poaceae</taxon>
        <taxon>BOP clade</taxon>
        <taxon>Pooideae</taxon>
        <taxon>Triticodae</taxon>
        <taxon>Triticeae</taxon>
        <taxon>Triticinae</taxon>
        <taxon>Aegilops</taxon>
    </lineage>
</organism>
<reference evidence="1" key="4">
    <citation type="submission" date="2019-03" db="UniProtKB">
        <authorList>
            <consortium name="EnsemblPlants"/>
        </authorList>
    </citation>
    <scope>IDENTIFICATION</scope>
</reference>